<dbReference type="InterPro" id="IPR009081">
    <property type="entry name" value="PP-bd_ACP"/>
</dbReference>
<accession>A0A975K561</accession>
<dbReference type="Proteomes" id="UP000682202">
    <property type="component" value="Chromosome"/>
</dbReference>
<dbReference type="GO" id="GO:0071766">
    <property type="term" value="P:Actinobacterium-type cell wall biogenesis"/>
    <property type="evidence" value="ECO:0007669"/>
    <property type="project" value="UniProtKB-ARBA"/>
</dbReference>
<keyword evidence="10" id="KW-1185">Reference proteome</keyword>
<evidence type="ECO:0000256" key="3">
    <source>
        <dbReference type="ARBA" id="ARBA00022553"/>
    </source>
</evidence>
<dbReference type="SUPFAM" id="SSF56801">
    <property type="entry name" value="Acetyl-CoA synthetase-like"/>
    <property type="match status" value="1"/>
</dbReference>
<dbReference type="PROSITE" id="PS50075">
    <property type="entry name" value="CARRIER"/>
    <property type="match status" value="1"/>
</dbReference>
<keyword evidence="3" id="KW-0597">Phosphoprotein</keyword>
<dbReference type="SMART" id="SM00823">
    <property type="entry name" value="PKS_PP"/>
    <property type="match status" value="1"/>
</dbReference>
<evidence type="ECO:0000256" key="1">
    <source>
        <dbReference type="ARBA" id="ARBA00006432"/>
    </source>
</evidence>
<dbReference type="InterPro" id="IPR042099">
    <property type="entry name" value="ANL_N_sf"/>
</dbReference>
<dbReference type="Gene3D" id="3.40.50.12780">
    <property type="entry name" value="N-terminal domain of ligase-like"/>
    <property type="match status" value="1"/>
</dbReference>
<evidence type="ECO:0000256" key="7">
    <source>
        <dbReference type="SAM" id="MobiDB-lite"/>
    </source>
</evidence>
<evidence type="ECO:0000256" key="6">
    <source>
        <dbReference type="ARBA" id="ARBA00023098"/>
    </source>
</evidence>
<dbReference type="GO" id="GO:0031177">
    <property type="term" value="F:phosphopantetheine binding"/>
    <property type="evidence" value="ECO:0007669"/>
    <property type="project" value="InterPro"/>
</dbReference>
<keyword evidence="2" id="KW-0596">Phosphopantetheine</keyword>
<dbReference type="InterPro" id="IPR006162">
    <property type="entry name" value="Ppantetheine_attach_site"/>
</dbReference>
<keyword evidence="5" id="KW-0276">Fatty acid metabolism</keyword>
<dbReference type="GO" id="GO:0008610">
    <property type="term" value="P:lipid biosynthetic process"/>
    <property type="evidence" value="ECO:0007669"/>
    <property type="project" value="InterPro"/>
</dbReference>
<dbReference type="PANTHER" id="PTHR22754">
    <property type="entry name" value="DISCO-INTERACTING PROTEIN 2 DIP2 -RELATED"/>
    <property type="match status" value="1"/>
</dbReference>
<dbReference type="FunFam" id="3.40.50.12780:FF:000013">
    <property type="entry name" value="Long-chain-fatty-acid--AMP ligase FadD32"/>
    <property type="match status" value="1"/>
</dbReference>
<dbReference type="GO" id="GO:0016874">
    <property type="term" value="F:ligase activity"/>
    <property type="evidence" value="ECO:0007669"/>
    <property type="project" value="UniProtKB-KW"/>
</dbReference>
<dbReference type="PANTHER" id="PTHR22754:SF32">
    <property type="entry name" value="DISCO-INTERACTING PROTEIN 2"/>
    <property type="match status" value="1"/>
</dbReference>
<dbReference type="Gene3D" id="1.10.1200.10">
    <property type="entry name" value="ACP-like"/>
    <property type="match status" value="1"/>
</dbReference>
<dbReference type="InterPro" id="IPR020806">
    <property type="entry name" value="PKS_PP-bd"/>
</dbReference>
<proteinExistence type="inferred from homology"/>
<dbReference type="InterPro" id="IPR020845">
    <property type="entry name" value="AMP-binding_CS"/>
</dbReference>
<organism evidence="9 10">
    <name type="scientific">Mycobacterium spongiae</name>
    <dbReference type="NCBI Taxonomy" id="886343"/>
    <lineage>
        <taxon>Bacteria</taxon>
        <taxon>Bacillati</taxon>
        <taxon>Actinomycetota</taxon>
        <taxon>Actinomycetes</taxon>
        <taxon>Mycobacteriales</taxon>
        <taxon>Mycobacteriaceae</taxon>
        <taxon>Mycobacterium</taxon>
    </lineage>
</organism>
<comment type="similarity">
    <text evidence="1">Belongs to the ATP-dependent AMP-binding enzyme family.</text>
</comment>
<evidence type="ECO:0000313" key="9">
    <source>
        <dbReference type="EMBL" id="QUR69998.1"/>
    </source>
</evidence>
<feature type="region of interest" description="Disordered" evidence="7">
    <location>
        <begin position="581"/>
        <end position="618"/>
    </location>
</feature>
<evidence type="ECO:0000313" key="10">
    <source>
        <dbReference type="Proteomes" id="UP000682202"/>
    </source>
</evidence>
<evidence type="ECO:0000256" key="2">
    <source>
        <dbReference type="ARBA" id="ARBA00022450"/>
    </source>
</evidence>
<dbReference type="KEGG" id="mspg:F6B93_21270"/>
<sequence length="704" mass="75012">MGNGLLLDRVWDLGARFPHATAASFVNEQGQVTESMSRADVVADIGEVAVFLRRRCALAPGDRVLLAYPPGLDFVRGLIGCLAAGVVPVPVYPPDPLNPQKTVDEFLRIAADCGAKAVLTDRTYAAARQLNEVAWPADPPWYVTPRASRFGGTRMSGFVPSVVSDWTPTADTVALLQYTSGSTGAPKGVILTHGNLAHQLDLLRDRLGMGLGSRSVAWVPPYHDLGLIGVILGAVAGGSELTMMSPLSFIQRPALWFELMDRVRATHTAGPNFGYELAVRKTTAEQRAGWDLSSLQMVLSGAEPVRADTTRRFLEAFSVSGLRPEAFCPSYGLAEHTVAVSLFGRSSVRVQQDLLATQRRAVRGEGSDSQVLLGCGVPTDDVDIRIVDPELCVPLAEGRVGEIWVDSPSKAAGYWGMAEQSRAIFQARLAGTDGDRGYLRTGDLGFIHDGELYVCGRIKDLLILGGRNIHPQDIEDALRDCHEAIRAGGIAAFSIDDSNAEALAVLVEVHADTSQQVLSSVVDAVRATVLRSHQLQCSVVVVGPPGSANKTTSGKLQRSRCRARLLDGSLQAQALLVEGYSEDRHSGAAPPAAPEKRRPSGRPVSTIPGSDTPSADELRSTVRSQLAAVLGIAVADIDVDQPLGGLGINSLGVAELSSRLSQELDTEVRAVDVINHPTVGDLATMLSRRGSHGRQPQEARGAAR</sequence>
<dbReference type="SUPFAM" id="SSF47336">
    <property type="entry name" value="ACP-like"/>
    <property type="match status" value="1"/>
</dbReference>
<feature type="domain" description="Carrier" evidence="8">
    <location>
        <begin position="613"/>
        <end position="690"/>
    </location>
</feature>
<keyword evidence="4" id="KW-0436">Ligase</keyword>
<name>A0A975K561_9MYCO</name>
<dbReference type="GO" id="GO:0006631">
    <property type="term" value="P:fatty acid metabolic process"/>
    <property type="evidence" value="ECO:0007669"/>
    <property type="project" value="UniProtKB-KW"/>
</dbReference>
<dbReference type="InterPro" id="IPR036736">
    <property type="entry name" value="ACP-like_sf"/>
</dbReference>
<dbReference type="EMBL" id="CP046600">
    <property type="protein sequence ID" value="QUR69998.1"/>
    <property type="molecule type" value="Genomic_DNA"/>
</dbReference>
<dbReference type="Gene3D" id="3.30.300.30">
    <property type="match status" value="1"/>
</dbReference>
<dbReference type="CDD" id="cd05931">
    <property type="entry name" value="FAAL"/>
    <property type="match status" value="1"/>
</dbReference>
<dbReference type="Pfam" id="PF00550">
    <property type="entry name" value="PP-binding"/>
    <property type="match status" value="1"/>
</dbReference>
<dbReference type="PROSITE" id="PS00455">
    <property type="entry name" value="AMP_BINDING"/>
    <property type="match status" value="1"/>
</dbReference>
<dbReference type="InterPro" id="IPR045851">
    <property type="entry name" value="AMP-bd_C_sf"/>
</dbReference>
<reference evidence="9" key="1">
    <citation type="submission" date="2019-12" db="EMBL/GenBank/DDBJ databases">
        <title>Mycobacterium spongiae sp. nov.</title>
        <authorList>
            <person name="Stinear T."/>
        </authorList>
    </citation>
    <scope>NUCLEOTIDE SEQUENCE</scope>
    <source>
        <strain evidence="9">FSD4b-SM</strain>
    </source>
</reference>
<dbReference type="InterPro" id="IPR025110">
    <property type="entry name" value="AMP-bd_C"/>
</dbReference>
<gene>
    <name evidence="9" type="ORF">F6B93_21270</name>
</gene>
<keyword evidence="6" id="KW-0443">Lipid metabolism</keyword>
<dbReference type="PROSITE" id="PS00012">
    <property type="entry name" value="PHOSPHOPANTETHEINE"/>
    <property type="match status" value="1"/>
</dbReference>
<evidence type="ECO:0000256" key="4">
    <source>
        <dbReference type="ARBA" id="ARBA00022598"/>
    </source>
</evidence>
<dbReference type="AlphaFoldDB" id="A0A975K561"/>
<dbReference type="Pfam" id="PF23024">
    <property type="entry name" value="AMP-dom_DIP2-like"/>
    <property type="match status" value="1"/>
</dbReference>
<dbReference type="InterPro" id="IPR000873">
    <property type="entry name" value="AMP-dep_synth/lig_dom"/>
</dbReference>
<dbReference type="InterPro" id="IPR040097">
    <property type="entry name" value="FAAL/FAAC"/>
</dbReference>
<protein>
    <submittedName>
        <fullName evidence="9">AMP-binding protein</fullName>
    </submittedName>
</protein>
<dbReference type="Pfam" id="PF00501">
    <property type="entry name" value="AMP-binding"/>
    <property type="match status" value="1"/>
</dbReference>
<evidence type="ECO:0000256" key="5">
    <source>
        <dbReference type="ARBA" id="ARBA00022832"/>
    </source>
</evidence>
<evidence type="ECO:0000259" key="8">
    <source>
        <dbReference type="PROSITE" id="PS50075"/>
    </source>
</evidence>